<comment type="caution">
    <text evidence="1">The sequence shown here is derived from an EMBL/GenBank/DDBJ whole genome shotgun (WGS) entry which is preliminary data.</text>
</comment>
<protein>
    <submittedName>
        <fullName evidence="1">Uncharacterized protein</fullName>
    </submittedName>
</protein>
<evidence type="ECO:0000313" key="1">
    <source>
        <dbReference type="EMBL" id="MBI6874856.1"/>
    </source>
</evidence>
<proteinExistence type="predicted"/>
<sequence>MSKYNLIASDIQMPEVDLTNVKRITVKELKKLNPEAKSPLPLDRLDENLEVMYCESEDDMDGLTVSLCDNPPNNLDYHIKKKYVYWLPYRFTEKCSAQLLEYLKKNMLKDQKVEIWSIWIGNKNEIYRVRNIKEIKLSELTEDDLTEISSEKMCICVTG</sequence>
<dbReference type="RefSeq" id="WP_211144231.1">
    <property type="nucleotide sequence ID" value="NZ_JAEEGB010000035.1"/>
</dbReference>
<dbReference type="Proteomes" id="UP000622687">
    <property type="component" value="Unassembled WGS sequence"/>
</dbReference>
<gene>
    <name evidence="1" type="ORF">I6U51_19475</name>
</gene>
<dbReference type="AlphaFoldDB" id="A0A934I4J7"/>
<evidence type="ECO:0000313" key="2">
    <source>
        <dbReference type="Proteomes" id="UP000622687"/>
    </source>
</evidence>
<reference evidence="1" key="1">
    <citation type="submission" date="2020-12" db="EMBL/GenBank/DDBJ databases">
        <title>Clostridium thailandense sp. nov., a novel acetogenic bacterium isolated from peat land soil in Thailand.</title>
        <authorList>
            <person name="Chaikitkaew S."/>
            <person name="Birkeland N.K."/>
        </authorList>
    </citation>
    <scope>NUCLEOTIDE SEQUENCE</scope>
    <source>
        <strain evidence="1">DSM 17425</strain>
    </source>
</reference>
<keyword evidence="2" id="KW-1185">Reference proteome</keyword>
<dbReference type="EMBL" id="JAEEGB010000035">
    <property type="protein sequence ID" value="MBI6874856.1"/>
    <property type="molecule type" value="Genomic_DNA"/>
</dbReference>
<name>A0A934I4J7_9CLOT</name>
<organism evidence="1 2">
    <name type="scientific">Clostridium aciditolerans</name>
    <dbReference type="NCBI Taxonomy" id="339861"/>
    <lineage>
        <taxon>Bacteria</taxon>
        <taxon>Bacillati</taxon>
        <taxon>Bacillota</taxon>
        <taxon>Clostridia</taxon>
        <taxon>Eubacteriales</taxon>
        <taxon>Clostridiaceae</taxon>
        <taxon>Clostridium</taxon>
    </lineage>
</organism>
<accession>A0A934I4J7</accession>